<keyword evidence="2" id="KW-0819">tRNA processing</keyword>
<evidence type="ECO:0000259" key="6">
    <source>
        <dbReference type="Pfam" id="PF25151"/>
    </source>
</evidence>
<dbReference type="Pfam" id="PF10350">
    <property type="entry name" value="DUF2428"/>
    <property type="match status" value="1"/>
</dbReference>
<feature type="domain" description="DUF2428" evidence="4">
    <location>
        <begin position="947"/>
        <end position="1215"/>
    </location>
</feature>
<dbReference type="Pfam" id="PF25150">
    <property type="entry name" value="TPR_Trm732"/>
    <property type="match status" value="1"/>
</dbReference>
<proteinExistence type="inferred from homology"/>
<dbReference type="InterPro" id="IPR051954">
    <property type="entry name" value="tRNA_methyltransferase_THADA"/>
</dbReference>
<reference evidence="7" key="1">
    <citation type="submission" date="2021-01" db="EMBL/GenBank/DDBJ databases">
        <authorList>
            <person name="Zahm M."/>
            <person name="Roques C."/>
            <person name="Cabau C."/>
            <person name="Klopp C."/>
            <person name="Donnadieu C."/>
            <person name="Jouanno E."/>
            <person name="Lampietro C."/>
            <person name="Louis A."/>
            <person name="Herpin A."/>
            <person name="Echchiki A."/>
            <person name="Berthelot C."/>
            <person name="Parey E."/>
            <person name="Roest-Crollius H."/>
            <person name="Braasch I."/>
            <person name="Postlethwait J."/>
            <person name="Bobe J."/>
            <person name="Montfort J."/>
            <person name="Bouchez O."/>
            <person name="Begum T."/>
            <person name="Mejri S."/>
            <person name="Adams A."/>
            <person name="Chen W.-J."/>
            <person name="Guiguen Y."/>
        </authorList>
    </citation>
    <scope>NUCLEOTIDE SEQUENCE</scope>
    <source>
        <strain evidence="7">YG-15Mar2019-1</strain>
        <tissue evidence="7">Brain</tissue>
    </source>
</reference>
<dbReference type="Pfam" id="PF25151">
    <property type="entry name" value="TPR_Trm732_C"/>
    <property type="match status" value="1"/>
</dbReference>
<dbReference type="GO" id="GO:0030488">
    <property type="term" value="P:tRNA methylation"/>
    <property type="evidence" value="ECO:0007669"/>
    <property type="project" value="TreeGrafter"/>
</dbReference>
<dbReference type="Proteomes" id="UP001046870">
    <property type="component" value="Chromosome 4"/>
</dbReference>
<evidence type="ECO:0000313" key="8">
    <source>
        <dbReference type="Proteomes" id="UP001046870"/>
    </source>
</evidence>
<comment type="similarity">
    <text evidence="1">Belongs to the THADA family.</text>
</comment>
<dbReference type="EMBL" id="JAFDVH010000004">
    <property type="protein sequence ID" value="KAG7480845.1"/>
    <property type="molecule type" value="Genomic_DNA"/>
</dbReference>
<dbReference type="InterPro" id="IPR016024">
    <property type="entry name" value="ARM-type_fold"/>
</dbReference>
<keyword evidence="8" id="KW-1185">Reference proteome</keyword>
<dbReference type="PANTHER" id="PTHR14387:SF0">
    <property type="entry name" value="DUF2428 DOMAIN-CONTAINING PROTEIN"/>
    <property type="match status" value="1"/>
</dbReference>
<dbReference type="GO" id="GO:0005829">
    <property type="term" value="C:cytosol"/>
    <property type="evidence" value="ECO:0007669"/>
    <property type="project" value="TreeGrafter"/>
</dbReference>
<evidence type="ECO:0000259" key="5">
    <source>
        <dbReference type="Pfam" id="PF25150"/>
    </source>
</evidence>
<dbReference type="PANTHER" id="PTHR14387">
    <property type="entry name" value="THADA/DEATH RECEPTOR INTERACTING PROTEIN"/>
    <property type="match status" value="1"/>
</dbReference>
<evidence type="ECO:0000313" key="7">
    <source>
        <dbReference type="EMBL" id="KAG7480845.1"/>
    </source>
</evidence>
<comment type="caution">
    <text evidence="7">The sequence shown here is derived from an EMBL/GenBank/DDBJ whole genome shotgun (WGS) entry which is preliminary data.</text>
</comment>
<evidence type="ECO:0000256" key="3">
    <source>
        <dbReference type="ARBA" id="ARBA00035625"/>
    </source>
</evidence>
<sequence>MFRDGSVERHMEACAILYLNAKNKIPDDVRNTLTFVIEKLKACTSNSAKRCKERRIEEASQLLKRVKEKHLQALEIEYILPLVQLLISMQLEMLHISTACRKLDQMIQQLSDVNHSLVFEEMQVCVSRLVDTDQILSVKDLQTACMLLEDSSVGREVWRQACQSLLHKVAEVFPIALEQEALKNGEWCYLAVKACLQIFQLLHKEVAPLVWEEDSRDSRAVQNILKNLMAVILGESSNRDTRFLAGTAVAMLINTAPEAQRGGMATHSLLQITHTDPWLLCMGGLRAECTPRGSDGVDRLAVARGLLTCCRKDILASSLDHKGTCLLLDGLFPIISTLCEENLDCHYYVFQVFALWLRCLKDCLEEVWEVRGAPLLQEDSSLQQRLTQVIWNNAESPVEGVTEFVHSSFRLLLEIYELDCQHFGDTEKPLYLILLQRITSLPWEAKAKYFPLCALLPYVGTTTVLEQFSELPCHLLKCLSTNHLSPCASEVYKSLIQQQRRELCGRVAQGALPSEAELCGRVAQGAPPSEAELAEHWAQRWRPMLLEALTSDVTLLQNNASSYLLPWTLRTFPGASEVLQAPLVPANPGHLRAWTCIMSARRAASGTWPLEDDSSSETLRLALGSLDDSVRLAALNLLCCSPKTSQPPTPGELSAMRDFVPLNLNSESSPFRQHLQAGVRKFLVRIRDSCLARLKGRKETTRAVSSQGQEADWVLDQGVDFVDWLAELPFAYLAPGHSYQRKKTVLLLLSVLLETCTDTWSPDKKKGQPPVNMSALIKWARQKGQWDFFSRSKLIVLIGCLEDSTNEIRELSAGLLLRFFPPRLPADIAPALFERAGRLLCSPRVQDAQTGALITRILLQMSEDISVILRCHNTLDSTNLQDGKTGALVMYLLQELEQHYLTAKTDMLFAAKTKPIHGVVTALQRCLLDSSDTLGSVQRAVLGPSVTETILGLLERITLLLLGVLYGDETACMDDQEAPPSFCDMGNAIHSVISQGGGHGGGEGEDCVLLSEEHSLVLTSCWVSLKEIGIFLGCFVENALATPCSAESCLTTEYLKRVAKVFKDILLKCRHWGAVEGCCVGFTKFCAALLSNGNPELREIPTQMLKQGLLVLQSPRSTSVTRRAAGLPMLILCLVAAEEASKSRPLLALSIKTLQETASMPVPECWDQTVDLPQVCAVHTLQALVRGSGLGVAILQYASGMTILSLKLLSSPCWAMRNAALQLYSALCSRMLGQRPGGEEGASQHGMSPQAFFSHYPALQPFLLGELRRAAVESQGSSGAAQLCLYPSLFPVLTLLGKLQPGIHDETRSLSAFLAPLLQLAASSIHNVRVMAARALVVMMPPTEYMNTLLLLVRDLPEPQDPCCHNRLHGQLLQMRAILARALTANRTQEETFLGLLEQLEAKLWLVTSSQRCPLIRSAYLSVAALLARFLSRSFLDQLQALLLSELHSSPHRLQMGSASFHQNSVRFLCEEAVRSGDMQWARQLWHNLPGGSPDVQLSLVGWAAEGRSWRGTGLQQVLETVLQVNLKTALLEGTVHYRRTYLAALVAVMTPNEAGSPRGPPQALHPASEECAELLLGALERREGGPELLSLALCTVSLLLSHSSDMQLTERWCSLLEVHRAPGTPETLRLACARALRTAGAHLISRSPMGHSHCPALSPRLLSTGMYLLQDEDQQVRTEAACFASTVGHMWKGKPEEPCFQMQVNQGMLCLLDMLLEEFWDSPETLEALLCHLPESDLSALLEEVQNTECVSLYEQDEANVFAEPAVMSACLLPYLLQLAKKLPESPCLKRRLISWAKENAEDVLKNVNLCKQFQPVSGELLAPYWLGLLVEARFHRALCGLFARAGLLLLLLETQEELRALCCPCVLLADLQGAHCLLRDHGVLLPEAIRVALGLHQPL</sequence>
<protein>
    <recommendedName>
        <fullName evidence="9">DUF2428 domain-containing protein</fullName>
    </recommendedName>
</protein>
<name>A0A9D3Q850_MEGAT</name>
<evidence type="ECO:0008006" key="9">
    <source>
        <dbReference type="Google" id="ProtNLM"/>
    </source>
</evidence>
<organism evidence="7 8">
    <name type="scientific">Megalops atlanticus</name>
    <name type="common">Tarpon</name>
    <name type="synonym">Clupea gigantea</name>
    <dbReference type="NCBI Taxonomy" id="7932"/>
    <lineage>
        <taxon>Eukaryota</taxon>
        <taxon>Metazoa</taxon>
        <taxon>Chordata</taxon>
        <taxon>Craniata</taxon>
        <taxon>Vertebrata</taxon>
        <taxon>Euteleostomi</taxon>
        <taxon>Actinopterygii</taxon>
        <taxon>Neopterygii</taxon>
        <taxon>Teleostei</taxon>
        <taxon>Elopiformes</taxon>
        <taxon>Megalopidae</taxon>
        <taxon>Megalops</taxon>
    </lineage>
</organism>
<dbReference type="InterPro" id="IPR056843">
    <property type="entry name" value="THADA-like_TPR"/>
</dbReference>
<accession>A0A9D3Q850</accession>
<gene>
    <name evidence="7" type="ORF">MATL_G00060620</name>
</gene>
<evidence type="ECO:0000256" key="2">
    <source>
        <dbReference type="ARBA" id="ARBA00022694"/>
    </source>
</evidence>
<dbReference type="InterPro" id="IPR019442">
    <property type="entry name" value="THADA/TRM732_DUF2428"/>
</dbReference>
<dbReference type="SUPFAM" id="SSF48371">
    <property type="entry name" value="ARM repeat"/>
    <property type="match status" value="1"/>
</dbReference>
<feature type="domain" description="tRNA (32-2'-O)-methyltransferase regulator THADA-like TPR repeats region" evidence="5">
    <location>
        <begin position="537"/>
        <end position="762"/>
    </location>
</feature>
<dbReference type="InterPro" id="IPR056842">
    <property type="entry name" value="THADA-like_TPR_C"/>
</dbReference>
<evidence type="ECO:0000256" key="1">
    <source>
        <dbReference type="ARBA" id="ARBA00010409"/>
    </source>
</evidence>
<dbReference type="OrthoDB" id="73997at2759"/>
<evidence type="ECO:0000259" key="4">
    <source>
        <dbReference type="Pfam" id="PF10350"/>
    </source>
</evidence>
<comment type="function">
    <text evidence="3">Together with methyltransferase FTSJ1, methylates the 2'-O-ribose of nucleotides at position 32 of the anticodon loop of substrate tRNAs.</text>
</comment>
<feature type="domain" description="tRNA (32-2'-O)-methyltransferase regulator THADA-like C-terminal TPR repeats region" evidence="6">
    <location>
        <begin position="1217"/>
        <end position="1378"/>
    </location>
</feature>